<evidence type="ECO:0000259" key="1">
    <source>
        <dbReference type="Pfam" id="PF09722"/>
    </source>
</evidence>
<dbReference type="PATRIC" id="fig|1648404.4.peg.1059"/>
<dbReference type="OrthoDB" id="8481084at2"/>
<dbReference type="STRING" id="1648404.CP97_05080"/>
<name>A0A0H4W133_9SPHN</name>
<dbReference type="Pfam" id="PF09722">
    <property type="entry name" value="Xre_MbcA_ParS_C"/>
    <property type="match status" value="1"/>
</dbReference>
<reference evidence="3 4" key="1">
    <citation type="journal article" date="2015" name="Int. J. Syst. Evol. Microbiol.">
        <title>Erythrobacter atlanticus sp. nov., a bacterium from ocean sediment able to degrade polycyclic aromatic hydrocarbons.</title>
        <authorList>
            <person name="Zhuang L."/>
            <person name="Liu Y."/>
            <person name="Wang L."/>
            <person name="Wang W."/>
            <person name="Shao Z."/>
        </authorList>
    </citation>
    <scope>NUCLEOTIDE SEQUENCE [LARGE SCALE GENOMIC DNA]</scope>
    <source>
        <strain evidence="4">s21-N3</strain>
    </source>
</reference>
<gene>
    <name evidence="3" type="ORF">CP97_05080</name>
</gene>
<dbReference type="InterPro" id="IPR046847">
    <property type="entry name" value="Xre-like_HTH"/>
</dbReference>
<dbReference type="AlphaFoldDB" id="A0A0H4W133"/>
<evidence type="ECO:0000313" key="4">
    <source>
        <dbReference type="Proteomes" id="UP000059113"/>
    </source>
</evidence>
<dbReference type="KEGG" id="ery:CP97_05080"/>
<keyword evidence="4" id="KW-1185">Reference proteome</keyword>
<dbReference type="Pfam" id="PF20432">
    <property type="entry name" value="Xre-like-HTH"/>
    <property type="match status" value="1"/>
</dbReference>
<dbReference type="EMBL" id="CP011310">
    <property type="protein sequence ID" value="AKQ43198.1"/>
    <property type="molecule type" value="Genomic_DNA"/>
</dbReference>
<dbReference type="GO" id="GO:0003677">
    <property type="term" value="F:DNA binding"/>
    <property type="evidence" value="ECO:0007669"/>
    <property type="project" value="InterPro"/>
</dbReference>
<sequence length="125" mass="13578">MATQPLELEPDDGKLLTSAIARIGEFWGLTNAKLGSVLGLSAATVSRLRAGKAELDPASKSFEAAQYLLRLFRSLDALLGSDDMAARSWLATRNVDLDARPIDLVDSFKGLMTVCDYVDAYRARV</sequence>
<evidence type="ECO:0000313" key="3">
    <source>
        <dbReference type="EMBL" id="AKQ43198.1"/>
    </source>
</evidence>
<feature type="domain" description="Antitoxin Xre/MbcA/ParS-like toxin-binding" evidence="1">
    <location>
        <begin position="74"/>
        <end position="123"/>
    </location>
</feature>
<protein>
    <submittedName>
        <fullName evidence="3">Uncharacterized protein</fullName>
    </submittedName>
</protein>
<feature type="domain" description="Antitoxin Xre-like helix-turn-helix" evidence="2">
    <location>
        <begin position="9"/>
        <end position="70"/>
    </location>
</feature>
<organism evidence="3 4">
    <name type="scientific">Aurantiacibacter atlanticus</name>
    <dbReference type="NCBI Taxonomy" id="1648404"/>
    <lineage>
        <taxon>Bacteria</taxon>
        <taxon>Pseudomonadati</taxon>
        <taxon>Pseudomonadota</taxon>
        <taxon>Alphaproteobacteria</taxon>
        <taxon>Sphingomonadales</taxon>
        <taxon>Erythrobacteraceae</taxon>
        <taxon>Aurantiacibacter</taxon>
    </lineage>
</organism>
<reference evidence="4" key="2">
    <citation type="submission" date="2015-04" db="EMBL/GenBank/DDBJ databases">
        <title>The complete genome sequence of Erythrobacter sp. s21-N3.</title>
        <authorList>
            <person name="Zhuang L."/>
            <person name="Liu Y."/>
            <person name="Shao Z."/>
        </authorList>
    </citation>
    <scope>NUCLEOTIDE SEQUENCE [LARGE SCALE GENOMIC DNA]</scope>
    <source>
        <strain evidence="4">s21-N3</strain>
    </source>
</reference>
<dbReference type="RefSeq" id="WP_048886748.1">
    <property type="nucleotide sequence ID" value="NZ_CP011310.1"/>
</dbReference>
<evidence type="ECO:0000259" key="2">
    <source>
        <dbReference type="Pfam" id="PF20432"/>
    </source>
</evidence>
<dbReference type="Proteomes" id="UP000059113">
    <property type="component" value="Chromosome"/>
</dbReference>
<accession>A0A0H4W133</accession>
<proteinExistence type="predicted"/>
<dbReference type="InterPro" id="IPR024467">
    <property type="entry name" value="Xre/MbcA/ParS-like_toxin-bd"/>
</dbReference>